<proteinExistence type="predicted"/>
<sequence length="64" mass="7239">SDMLDSQDVELEISNCQDINMKLEKYAIAKGYEIQIGSSERVDIEIQQDAHKKLTFGIKPAKIV</sequence>
<evidence type="ECO:0000313" key="2">
    <source>
        <dbReference type="Proteomes" id="UP000789759"/>
    </source>
</evidence>
<accession>A0A9N9PAZ7</accession>
<reference evidence="1" key="1">
    <citation type="submission" date="2021-06" db="EMBL/GenBank/DDBJ databases">
        <authorList>
            <person name="Kallberg Y."/>
            <person name="Tangrot J."/>
            <person name="Rosling A."/>
        </authorList>
    </citation>
    <scope>NUCLEOTIDE SEQUENCE</scope>
    <source>
        <strain evidence="1">FL966</strain>
    </source>
</reference>
<protein>
    <submittedName>
        <fullName evidence="1">23958_t:CDS:1</fullName>
    </submittedName>
</protein>
<dbReference type="EMBL" id="CAJVQA010030600">
    <property type="protein sequence ID" value="CAG8799677.1"/>
    <property type="molecule type" value="Genomic_DNA"/>
</dbReference>
<name>A0A9N9PAZ7_9GLOM</name>
<gene>
    <name evidence="1" type="ORF">CPELLU_LOCUS17613</name>
</gene>
<organism evidence="1 2">
    <name type="scientific">Cetraspora pellucida</name>
    <dbReference type="NCBI Taxonomy" id="1433469"/>
    <lineage>
        <taxon>Eukaryota</taxon>
        <taxon>Fungi</taxon>
        <taxon>Fungi incertae sedis</taxon>
        <taxon>Mucoromycota</taxon>
        <taxon>Glomeromycotina</taxon>
        <taxon>Glomeromycetes</taxon>
        <taxon>Diversisporales</taxon>
        <taxon>Gigasporaceae</taxon>
        <taxon>Cetraspora</taxon>
    </lineage>
</organism>
<dbReference type="Proteomes" id="UP000789759">
    <property type="component" value="Unassembled WGS sequence"/>
</dbReference>
<feature type="non-terminal residue" evidence="1">
    <location>
        <position position="64"/>
    </location>
</feature>
<comment type="caution">
    <text evidence="1">The sequence shown here is derived from an EMBL/GenBank/DDBJ whole genome shotgun (WGS) entry which is preliminary data.</text>
</comment>
<keyword evidence="2" id="KW-1185">Reference proteome</keyword>
<dbReference type="AlphaFoldDB" id="A0A9N9PAZ7"/>
<evidence type="ECO:0000313" key="1">
    <source>
        <dbReference type="EMBL" id="CAG8799677.1"/>
    </source>
</evidence>